<comment type="caution">
    <text evidence="2">The sequence shown here is derived from an EMBL/GenBank/DDBJ whole genome shotgun (WGS) entry which is preliminary data.</text>
</comment>
<dbReference type="EMBL" id="JACXVP010000021">
    <property type="protein sequence ID" value="KAG5568913.1"/>
    <property type="molecule type" value="Genomic_DNA"/>
</dbReference>
<evidence type="ECO:0000313" key="3">
    <source>
        <dbReference type="Proteomes" id="UP000824120"/>
    </source>
</evidence>
<dbReference type="Proteomes" id="UP000824120">
    <property type="component" value="Unassembled WGS sequence"/>
</dbReference>
<evidence type="ECO:0000313" key="2">
    <source>
        <dbReference type="EMBL" id="KAG5568913.1"/>
    </source>
</evidence>
<evidence type="ECO:0000256" key="1">
    <source>
        <dbReference type="SAM" id="MobiDB-lite"/>
    </source>
</evidence>
<protein>
    <submittedName>
        <fullName evidence="2">Uncharacterized protein</fullName>
    </submittedName>
</protein>
<organism evidence="2 3">
    <name type="scientific">Solanum commersonii</name>
    <name type="common">Commerson's wild potato</name>
    <name type="synonym">Commerson's nightshade</name>
    <dbReference type="NCBI Taxonomy" id="4109"/>
    <lineage>
        <taxon>Eukaryota</taxon>
        <taxon>Viridiplantae</taxon>
        <taxon>Streptophyta</taxon>
        <taxon>Embryophyta</taxon>
        <taxon>Tracheophyta</taxon>
        <taxon>Spermatophyta</taxon>
        <taxon>Magnoliopsida</taxon>
        <taxon>eudicotyledons</taxon>
        <taxon>Gunneridae</taxon>
        <taxon>Pentapetalae</taxon>
        <taxon>asterids</taxon>
        <taxon>lamiids</taxon>
        <taxon>Solanales</taxon>
        <taxon>Solanaceae</taxon>
        <taxon>Solanoideae</taxon>
        <taxon>Solaneae</taxon>
        <taxon>Solanum</taxon>
    </lineage>
</organism>
<feature type="region of interest" description="Disordered" evidence="1">
    <location>
        <begin position="1"/>
        <end position="20"/>
    </location>
</feature>
<reference evidence="2" key="1">
    <citation type="submission" date="2020-09" db="EMBL/GenBank/DDBJ databases">
        <title>De no assembly of potato wild relative species, Solanum commersonii.</title>
        <authorList>
            <person name="Cho K."/>
        </authorList>
    </citation>
    <scope>NUCLEOTIDE SEQUENCE</scope>
    <source>
        <strain evidence="2">LZ3.2</strain>
        <tissue evidence="2">Leaf</tissue>
    </source>
</reference>
<dbReference type="AlphaFoldDB" id="A0A9J5W0H0"/>
<gene>
    <name evidence="2" type="ORF">H5410_064076</name>
</gene>
<accession>A0A9J5W0H0</accession>
<keyword evidence="3" id="KW-1185">Reference proteome</keyword>
<name>A0A9J5W0H0_SOLCO</name>
<sequence length="111" mass="12747">MEPVGHQGQNGPFSRSKRSPKQVNLPFCQYSCAIVHGIFGYPDFRPHFCQNLTWTSVKTLSIEPIGTHGQNNLFSRLNDPRSRISTSFLLKFYIDIRKHLKCGASWPLRLK</sequence>
<proteinExistence type="predicted"/>